<name>W8BSS1_CERCA</name>
<dbReference type="AlphaFoldDB" id="W8BSS1"/>
<gene>
    <name evidence="5" type="primary">CCCP</name>
</gene>
<feature type="chain" id="PRO_5004906437" evidence="4">
    <location>
        <begin position="31"/>
        <end position="261"/>
    </location>
</feature>
<dbReference type="SMART" id="SM00700">
    <property type="entry name" value="JHBP"/>
    <property type="match status" value="1"/>
</dbReference>
<dbReference type="GO" id="GO:0005615">
    <property type="term" value="C:extracellular space"/>
    <property type="evidence" value="ECO:0007669"/>
    <property type="project" value="TreeGrafter"/>
</dbReference>
<proteinExistence type="evidence at transcript level"/>
<reference evidence="5" key="1">
    <citation type="submission" date="2013-07" db="EMBL/GenBank/DDBJ databases">
        <authorList>
            <person name="Geib S."/>
        </authorList>
    </citation>
    <scope>NUCLEOTIDE SEQUENCE</scope>
</reference>
<dbReference type="InterPro" id="IPR010562">
    <property type="entry name" value="Haemolymph_juvenile_hormone-bd"/>
</dbReference>
<evidence type="ECO:0000256" key="3">
    <source>
        <dbReference type="ARBA" id="ARBA00060902"/>
    </source>
</evidence>
<dbReference type="PANTHER" id="PTHR11008">
    <property type="entry name" value="PROTEIN TAKEOUT-LIKE PROTEIN"/>
    <property type="match status" value="1"/>
</dbReference>
<dbReference type="EMBL" id="GAMC01002140">
    <property type="protein sequence ID" value="JAC04416.1"/>
    <property type="molecule type" value="mRNA"/>
</dbReference>
<evidence type="ECO:0000256" key="4">
    <source>
        <dbReference type="SAM" id="SignalP"/>
    </source>
</evidence>
<dbReference type="PANTHER" id="PTHR11008:SF32">
    <property type="entry name" value="CIRCADIAN CLOCK-CONTROLLED PROTEIN DAYWAKE-RELATED"/>
    <property type="match status" value="1"/>
</dbReference>
<dbReference type="Gene3D" id="3.15.10.30">
    <property type="entry name" value="Haemolymph juvenile hormone binding protein"/>
    <property type="match status" value="1"/>
</dbReference>
<dbReference type="OrthoDB" id="8118208at2759"/>
<protein>
    <submittedName>
        <fullName evidence="5">Circadian clock-controlled protein</fullName>
    </submittedName>
</protein>
<dbReference type="Pfam" id="PF06585">
    <property type="entry name" value="JHBP"/>
    <property type="match status" value="1"/>
</dbReference>
<evidence type="ECO:0000256" key="2">
    <source>
        <dbReference type="ARBA" id="ARBA00023108"/>
    </source>
</evidence>
<sequence>MIFESVSVSKRNFAFAVFVLVLTLTAHVAAVDFPEPITKCHFGDEKCLLEQAHKLLKKAATGVPEKGIPSLEPLKLDKIEMVGDNNKALKVNLVMTDVEFHNYTKATVTAIKGFSKDTSKPMKIASQNINPRITIKSKYKVDGNILVLPIKGEGEMTMVLDNVKTRFVTTLKAEERDGKHYLIVDNIKVDSQVDNVHTDMTNLFNGDKVLSESLLQVMNDNWRVLSDELTPRINGALGEKLKELLLKFFNDIPYEDYFLPE</sequence>
<reference evidence="5" key="2">
    <citation type="journal article" date="2014" name="BMC Genomics">
        <title>A genomic perspective to assessing quality of mass-reared SIT flies used in Mediterranean fruit fly (Ceratitis capitata) eradication in California.</title>
        <authorList>
            <person name="Calla B."/>
            <person name="Hall B."/>
            <person name="Hou S."/>
            <person name="Geib S.M."/>
        </authorList>
    </citation>
    <scope>NUCLEOTIDE SEQUENCE</scope>
</reference>
<dbReference type="FunFam" id="3.15.10.30:FF:000001">
    <property type="entry name" value="Takeout-like protein 1"/>
    <property type="match status" value="1"/>
</dbReference>
<evidence type="ECO:0000313" key="5">
    <source>
        <dbReference type="EMBL" id="JAC04416.1"/>
    </source>
</evidence>
<feature type="signal peptide" evidence="4">
    <location>
        <begin position="1"/>
        <end position="30"/>
    </location>
</feature>
<dbReference type="GO" id="GO:0007623">
    <property type="term" value="P:circadian rhythm"/>
    <property type="evidence" value="ECO:0007669"/>
    <property type="project" value="UniProtKB-ARBA"/>
</dbReference>
<keyword evidence="1 4" id="KW-0732">Signal</keyword>
<dbReference type="InterPro" id="IPR038606">
    <property type="entry name" value="To_sf"/>
</dbReference>
<organism evidence="5">
    <name type="scientific">Ceratitis capitata</name>
    <name type="common">Mediterranean fruit fly</name>
    <name type="synonym">Tephritis capitata</name>
    <dbReference type="NCBI Taxonomy" id="7213"/>
    <lineage>
        <taxon>Eukaryota</taxon>
        <taxon>Metazoa</taxon>
        <taxon>Ecdysozoa</taxon>
        <taxon>Arthropoda</taxon>
        <taxon>Hexapoda</taxon>
        <taxon>Insecta</taxon>
        <taxon>Pterygota</taxon>
        <taxon>Neoptera</taxon>
        <taxon>Endopterygota</taxon>
        <taxon>Diptera</taxon>
        <taxon>Brachycera</taxon>
        <taxon>Muscomorpha</taxon>
        <taxon>Tephritoidea</taxon>
        <taxon>Tephritidae</taxon>
        <taxon>Ceratitis</taxon>
        <taxon>Ceratitis</taxon>
    </lineage>
</organism>
<evidence type="ECO:0000256" key="1">
    <source>
        <dbReference type="ARBA" id="ARBA00022729"/>
    </source>
</evidence>
<keyword evidence="2" id="KW-0090">Biological rhythms</keyword>
<accession>W8BSS1</accession>
<comment type="similarity">
    <text evidence="3">Belongs to the TO family.</text>
</comment>